<evidence type="ECO:0000256" key="1">
    <source>
        <dbReference type="SAM" id="Phobius"/>
    </source>
</evidence>
<dbReference type="GeneID" id="24438168"/>
<protein>
    <submittedName>
        <fullName evidence="2">Transmembrane protein, putative</fullName>
    </submittedName>
</protein>
<name>W7X929_TETTS</name>
<proteinExistence type="predicted"/>
<keyword evidence="1" id="KW-1133">Transmembrane helix</keyword>
<accession>W7X929</accession>
<dbReference type="InParanoid" id="W7X929"/>
<feature type="transmembrane region" description="Helical" evidence="1">
    <location>
        <begin position="12"/>
        <end position="32"/>
    </location>
</feature>
<keyword evidence="3" id="KW-1185">Reference proteome</keyword>
<dbReference type="AlphaFoldDB" id="W7X929"/>
<sequence length="139" mass="17155">MVIRIENFKYLNCIYLVMNSYCQLLIFGLLFFKEMRYDNPLKYSILKQKGFLQVLKIFFLFFNQNGHYFTPYYSQSRQNRQKLQSLIAHFTLILYYWGFRQFQNQSLQNCYKKFFRLGSLDFLNVNAIFKQKKLNQFQY</sequence>
<keyword evidence="1" id="KW-0472">Membrane</keyword>
<organism evidence="2 3">
    <name type="scientific">Tetrahymena thermophila (strain SB210)</name>
    <dbReference type="NCBI Taxonomy" id="312017"/>
    <lineage>
        <taxon>Eukaryota</taxon>
        <taxon>Sar</taxon>
        <taxon>Alveolata</taxon>
        <taxon>Ciliophora</taxon>
        <taxon>Intramacronucleata</taxon>
        <taxon>Oligohymenophorea</taxon>
        <taxon>Hymenostomatida</taxon>
        <taxon>Tetrahymenina</taxon>
        <taxon>Tetrahymenidae</taxon>
        <taxon>Tetrahymena</taxon>
    </lineage>
</organism>
<dbReference type="RefSeq" id="XP_012653599.1">
    <property type="nucleotide sequence ID" value="XM_012798145.1"/>
</dbReference>
<gene>
    <name evidence="2" type="ORF">TTHERM_000279808</name>
</gene>
<dbReference type="Proteomes" id="UP000009168">
    <property type="component" value="Unassembled WGS sequence"/>
</dbReference>
<dbReference type="KEGG" id="tet:TTHERM_000279808"/>
<reference evidence="3" key="1">
    <citation type="journal article" date="2006" name="PLoS Biol.">
        <title>Macronuclear genome sequence of the ciliate Tetrahymena thermophila, a model eukaryote.</title>
        <authorList>
            <person name="Eisen J.A."/>
            <person name="Coyne R.S."/>
            <person name="Wu M."/>
            <person name="Wu D."/>
            <person name="Thiagarajan M."/>
            <person name="Wortman J.R."/>
            <person name="Badger J.H."/>
            <person name="Ren Q."/>
            <person name="Amedeo P."/>
            <person name="Jones K.M."/>
            <person name="Tallon L.J."/>
            <person name="Delcher A.L."/>
            <person name="Salzberg S.L."/>
            <person name="Silva J.C."/>
            <person name="Haas B.J."/>
            <person name="Majoros W.H."/>
            <person name="Farzad M."/>
            <person name="Carlton J.M."/>
            <person name="Smith R.K. Jr."/>
            <person name="Garg J."/>
            <person name="Pearlman R.E."/>
            <person name="Karrer K.M."/>
            <person name="Sun L."/>
            <person name="Manning G."/>
            <person name="Elde N.C."/>
            <person name="Turkewitz A.P."/>
            <person name="Asai D.J."/>
            <person name="Wilkes D.E."/>
            <person name="Wang Y."/>
            <person name="Cai H."/>
            <person name="Collins K."/>
            <person name="Stewart B.A."/>
            <person name="Lee S.R."/>
            <person name="Wilamowska K."/>
            <person name="Weinberg Z."/>
            <person name="Ruzzo W.L."/>
            <person name="Wloga D."/>
            <person name="Gaertig J."/>
            <person name="Frankel J."/>
            <person name="Tsao C.-C."/>
            <person name="Gorovsky M.A."/>
            <person name="Keeling P.J."/>
            <person name="Waller R.F."/>
            <person name="Patron N.J."/>
            <person name="Cherry J.M."/>
            <person name="Stover N.A."/>
            <person name="Krieger C.J."/>
            <person name="del Toro C."/>
            <person name="Ryder H.F."/>
            <person name="Williamson S.C."/>
            <person name="Barbeau R.A."/>
            <person name="Hamilton E.P."/>
            <person name="Orias E."/>
        </authorList>
    </citation>
    <scope>NUCLEOTIDE SEQUENCE [LARGE SCALE GENOMIC DNA]</scope>
    <source>
        <strain evidence="3">SB210</strain>
    </source>
</reference>
<keyword evidence="1 2" id="KW-0812">Transmembrane</keyword>
<evidence type="ECO:0000313" key="3">
    <source>
        <dbReference type="Proteomes" id="UP000009168"/>
    </source>
</evidence>
<evidence type="ECO:0000313" key="2">
    <source>
        <dbReference type="EMBL" id="EWS73852.1"/>
    </source>
</evidence>
<dbReference type="EMBL" id="GG662656">
    <property type="protein sequence ID" value="EWS73852.1"/>
    <property type="molecule type" value="Genomic_DNA"/>
</dbReference>